<dbReference type="OrthoDB" id="9815130at2"/>
<evidence type="ECO:0000313" key="16">
    <source>
        <dbReference type="Proteomes" id="UP000183954"/>
    </source>
</evidence>
<feature type="binding site" evidence="13">
    <location>
        <position position="209"/>
    </location>
    <ligand>
        <name>Zn(2+)</name>
        <dbReference type="ChEBI" id="CHEBI:29105"/>
    </ligand>
</feature>
<dbReference type="Pfam" id="PF09190">
    <property type="entry name" value="DALR_2"/>
    <property type="match status" value="1"/>
</dbReference>
<dbReference type="GO" id="GO:0008270">
    <property type="term" value="F:zinc ion binding"/>
    <property type="evidence" value="ECO:0007669"/>
    <property type="project" value="UniProtKB-UniRule"/>
</dbReference>
<evidence type="ECO:0000256" key="6">
    <source>
        <dbReference type="ARBA" id="ARBA00022723"/>
    </source>
</evidence>
<evidence type="ECO:0000256" key="10">
    <source>
        <dbReference type="ARBA" id="ARBA00022917"/>
    </source>
</evidence>
<dbReference type="CDD" id="cd00672">
    <property type="entry name" value="CysRS_core"/>
    <property type="match status" value="1"/>
</dbReference>
<evidence type="ECO:0000256" key="12">
    <source>
        <dbReference type="ARBA" id="ARBA00047398"/>
    </source>
</evidence>
<dbReference type="Pfam" id="PF01406">
    <property type="entry name" value="tRNA-synt_1e"/>
    <property type="match status" value="1"/>
</dbReference>
<keyword evidence="10 13" id="KW-0648">Protein biosynthesis</keyword>
<dbReference type="InterPro" id="IPR056411">
    <property type="entry name" value="CysS_C"/>
</dbReference>
<organism evidence="15 16">
    <name type="scientific">Desulfosporosinus lacus DSM 15449</name>
    <dbReference type="NCBI Taxonomy" id="1121420"/>
    <lineage>
        <taxon>Bacteria</taxon>
        <taxon>Bacillati</taxon>
        <taxon>Bacillota</taxon>
        <taxon>Clostridia</taxon>
        <taxon>Eubacteriales</taxon>
        <taxon>Desulfitobacteriaceae</taxon>
        <taxon>Desulfosporosinus</taxon>
    </lineage>
</organism>
<dbReference type="EMBL" id="FQXJ01000021">
    <property type="protein sequence ID" value="SHI63830.1"/>
    <property type="molecule type" value="Genomic_DNA"/>
</dbReference>
<dbReference type="FunFam" id="3.40.50.620:FF:000009">
    <property type="entry name" value="Cysteine--tRNA ligase"/>
    <property type="match status" value="1"/>
</dbReference>
<feature type="short sequence motif" description="'HIGH' region" evidence="13">
    <location>
        <begin position="31"/>
        <end position="41"/>
    </location>
</feature>
<evidence type="ECO:0000256" key="2">
    <source>
        <dbReference type="ARBA" id="ARBA00005594"/>
    </source>
</evidence>
<feature type="binding site" evidence="13">
    <location>
        <position position="29"/>
    </location>
    <ligand>
        <name>Zn(2+)</name>
        <dbReference type="ChEBI" id="CHEBI:29105"/>
    </ligand>
</feature>
<dbReference type="AlphaFoldDB" id="A0A1M6CS75"/>
<dbReference type="GO" id="GO:0006423">
    <property type="term" value="P:cysteinyl-tRNA aminoacylation"/>
    <property type="evidence" value="ECO:0007669"/>
    <property type="project" value="UniProtKB-UniRule"/>
</dbReference>
<dbReference type="GO" id="GO:0004817">
    <property type="term" value="F:cysteine-tRNA ligase activity"/>
    <property type="evidence" value="ECO:0007669"/>
    <property type="project" value="UniProtKB-UniRule"/>
</dbReference>
<evidence type="ECO:0000256" key="13">
    <source>
        <dbReference type="HAMAP-Rule" id="MF_00041"/>
    </source>
</evidence>
<gene>
    <name evidence="13" type="primary">cysS</name>
    <name evidence="15" type="ORF">SAMN02746098_04413</name>
</gene>
<dbReference type="InterPro" id="IPR015273">
    <property type="entry name" value="Cys-tRNA-synt_Ia_DALR"/>
</dbReference>
<evidence type="ECO:0000256" key="5">
    <source>
        <dbReference type="ARBA" id="ARBA00022598"/>
    </source>
</evidence>
<comment type="subcellular location">
    <subcellularLocation>
        <location evidence="1 13">Cytoplasm</location>
    </subcellularLocation>
</comment>
<evidence type="ECO:0000313" key="15">
    <source>
        <dbReference type="EMBL" id="SHI63830.1"/>
    </source>
</evidence>
<dbReference type="Pfam" id="PF23493">
    <property type="entry name" value="CysS_C"/>
    <property type="match status" value="1"/>
</dbReference>
<keyword evidence="6 13" id="KW-0479">Metal-binding</keyword>
<sequence length="477" mass="54665">MSLKLYNTMTRQKEEFKPRESGKVAMYVCGPTTYNYFHAGNARMFVVFDMIRRYFLYKKYDVRYVQNFTDVDDKIIQRGNIEGMDPLALGQKYIEEYFKDAEALNLLPATVHPKATEHIPEMIEIIQGLIDSGLGYEVEGDVYFAVDHFPNYGKLSGRTLEDMKAGARVEVDERKRHPMDFALWKKAKPGEPFWESPWGKGRPGWHIECTAMSLKYLGAGFDIHGGGEDLAFPHHENEIAQTEGYLKGKTFARYWMHNAFLTINQEKMSKSLGNFFTIRELLVNSPGEVIRFYLLGTHYRSPLDFNDQNLIMAQKGLERLQTSVRLAQEALGREGSAKNQQSQAELLKASKEAREAFEKAMDDDFNSALAYAALFELAKTMNGYVQENPVPSEELAEAQRTLVELGDVLGFDLLHPAQVHIENDEILTQVMDAVLQIRSKSRQKKDWEMADFIRDVLKEKGIIIEDTPQGARWQIKK</sequence>
<evidence type="ECO:0000256" key="1">
    <source>
        <dbReference type="ARBA" id="ARBA00004496"/>
    </source>
</evidence>
<dbReference type="SUPFAM" id="SSF47323">
    <property type="entry name" value="Anticodon-binding domain of a subclass of class I aminoacyl-tRNA synthetases"/>
    <property type="match status" value="1"/>
</dbReference>
<dbReference type="STRING" id="1121420.SAMN02746098_04413"/>
<dbReference type="PRINTS" id="PR00983">
    <property type="entry name" value="TRNASYNTHCYS"/>
</dbReference>
<keyword evidence="9 13" id="KW-0067">ATP-binding</keyword>
<evidence type="ECO:0000259" key="14">
    <source>
        <dbReference type="SMART" id="SM00840"/>
    </source>
</evidence>
<dbReference type="NCBIfam" id="TIGR00435">
    <property type="entry name" value="cysS"/>
    <property type="match status" value="1"/>
</dbReference>
<dbReference type="InterPro" id="IPR015803">
    <property type="entry name" value="Cys-tRNA-ligase"/>
</dbReference>
<dbReference type="PANTHER" id="PTHR10890:SF3">
    <property type="entry name" value="CYSTEINE--TRNA LIGASE, CYTOPLASMIC"/>
    <property type="match status" value="1"/>
</dbReference>
<dbReference type="RefSeq" id="WP_073032229.1">
    <property type="nucleotide sequence ID" value="NZ_FQXJ01000021.1"/>
</dbReference>
<protein>
    <recommendedName>
        <fullName evidence="13">Cysteine--tRNA ligase</fullName>
        <ecNumber evidence="13">6.1.1.16</ecNumber>
    </recommendedName>
    <alternativeName>
        <fullName evidence="13">Cysteinyl-tRNA synthetase</fullName>
        <shortName evidence="13">CysRS</shortName>
    </alternativeName>
</protein>
<feature type="domain" description="Cysteinyl-tRNA synthetase class Ia DALR" evidence="14">
    <location>
        <begin position="356"/>
        <end position="420"/>
    </location>
</feature>
<feature type="binding site" evidence="13">
    <location>
        <position position="238"/>
    </location>
    <ligand>
        <name>Zn(2+)</name>
        <dbReference type="ChEBI" id="CHEBI:29105"/>
    </ligand>
</feature>
<dbReference type="GO" id="GO:0005829">
    <property type="term" value="C:cytosol"/>
    <property type="evidence" value="ECO:0007669"/>
    <property type="project" value="TreeGrafter"/>
</dbReference>
<dbReference type="PANTHER" id="PTHR10890">
    <property type="entry name" value="CYSTEINYL-TRNA SYNTHETASE"/>
    <property type="match status" value="1"/>
</dbReference>
<dbReference type="InterPro" id="IPR009080">
    <property type="entry name" value="tRNAsynth_Ia_anticodon-bd"/>
</dbReference>
<dbReference type="Gene3D" id="1.20.120.1910">
    <property type="entry name" value="Cysteine-tRNA ligase, C-terminal anti-codon recognition domain"/>
    <property type="match status" value="1"/>
</dbReference>
<proteinExistence type="inferred from homology"/>
<evidence type="ECO:0000256" key="3">
    <source>
        <dbReference type="ARBA" id="ARBA00011245"/>
    </source>
</evidence>
<dbReference type="SMART" id="SM00840">
    <property type="entry name" value="DALR_2"/>
    <property type="match status" value="1"/>
</dbReference>
<feature type="short sequence motif" description="'KMSKS' region" evidence="13">
    <location>
        <begin position="267"/>
        <end position="271"/>
    </location>
</feature>
<evidence type="ECO:0000256" key="8">
    <source>
        <dbReference type="ARBA" id="ARBA00022833"/>
    </source>
</evidence>
<keyword evidence="7 13" id="KW-0547">Nucleotide-binding</keyword>
<evidence type="ECO:0000256" key="7">
    <source>
        <dbReference type="ARBA" id="ARBA00022741"/>
    </source>
</evidence>
<keyword evidence="8 13" id="KW-0862">Zinc</keyword>
<evidence type="ECO:0000256" key="11">
    <source>
        <dbReference type="ARBA" id="ARBA00023146"/>
    </source>
</evidence>
<evidence type="ECO:0000256" key="4">
    <source>
        <dbReference type="ARBA" id="ARBA00022490"/>
    </source>
</evidence>
<keyword evidence="16" id="KW-1185">Reference proteome</keyword>
<dbReference type="GO" id="GO:0005524">
    <property type="term" value="F:ATP binding"/>
    <property type="evidence" value="ECO:0007669"/>
    <property type="project" value="UniProtKB-UniRule"/>
</dbReference>
<dbReference type="Proteomes" id="UP000183954">
    <property type="component" value="Unassembled WGS sequence"/>
</dbReference>
<evidence type="ECO:0000256" key="9">
    <source>
        <dbReference type="ARBA" id="ARBA00022840"/>
    </source>
</evidence>
<feature type="binding site" evidence="13">
    <location>
        <position position="234"/>
    </location>
    <ligand>
        <name>Zn(2+)</name>
        <dbReference type="ChEBI" id="CHEBI:29105"/>
    </ligand>
</feature>
<comment type="cofactor">
    <cofactor evidence="13">
        <name>Zn(2+)</name>
        <dbReference type="ChEBI" id="CHEBI:29105"/>
    </cofactor>
    <text evidence="13">Binds 1 zinc ion per subunit.</text>
</comment>
<comment type="catalytic activity">
    <reaction evidence="12 13">
        <text>tRNA(Cys) + L-cysteine + ATP = L-cysteinyl-tRNA(Cys) + AMP + diphosphate</text>
        <dbReference type="Rhea" id="RHEA:17773"/>
        <dbReference type="Rhea" id="RHEA-COMP:9661"/>
        <dbReference type="Rhea" id="RHEA-COMP:9679"/>
        <dbReference type="ChEBI" id="CHEBI:30616"/>
        <dbReference type="ChEBI" id="CHEBI:33019"/>
        <dbReference type="ChEBI" id="CHEBI:35235"/>
        <dbReference type="ChEBI" id="CHEBI:78442"/>
        <dbReference type="ChEBI" id="CHEBI:78517"/>
        <dbReference type="ChEBI" id="CHEBI:456215"/>
        <dbReference type="EC" id="6.1.1.16"/>
    </reaction>
</comment>
<dbReference type="InterPro" id="IPR024909">
    <property type="entry name" value="Cys-tRNA/MSH_ligase"/>
</dbReference>
<name>A0A1M6CS75_9FIRM</name>
<keyword evidence="11 13" id="KW-0030">Aminoacyl-tRNA synthetase</keyword>
<dbReference type="HAMAP" id="MF_00041">
    <property type="entry name" value="Cys_tRNA_synth"/>
    <property type="match status" value="1"/>
</dbReference>
<comment type="subunit">
    <text evidence="3 13">Monomer.</text>
</comment>
<dbReference type="SUPFAM" id="SSF52374">
    <property type="entry name" value="Nucleotidylyl transferase"/>
    <property type="match status" value="1"/>
</dbReference>
<keyword evidence="5 13" id="KW-0436">Ligase</keyword>
<keyword evidence="4 13" id="KW-0963">Cytoplasm</keyword>
<dbReference type="InterPro" id="IPR032678">
    <property type="entry name" value="tRNA-synt_1_cat_dom"/>
</dbReference>
<feature type="binding site" evidence="13">
    <location>
        <position position="270"/>
    </location>
    <ligand>
        <name>ATP</name>
        <dbReference type="ChEBI" id="CHEBI:30616"/>
    </ligand>
</feature>
<dbReference type="Gene3D" id="3.40.50.620">
    <property type="entry name" value="HUPs"/>
    <property type="match status" value="1"/>
</dbReference>
<reference evidence="16" key="1">
    <citation type="submission" date="2016-11" db="EMBL/GenBank/DDBJ databases">
        <authorList>
            <person name="Varghese N."/>
            <person name="Submissions S."/>
        </authorList>
    </citation>
    <scope>NUCLEOTIDE SEQUENCE [LARGE SCALE GENOMIC DNA]</scope>
    <source>
        <strain evidence="16">DSM 15449</strain>
    </source>
</reference>
<accession>A0A1M6CS75</accession>
<comment type="similarity">
    <text evidence="2 13">Belongs to the class-I aminoacyl-tRNA synthetase family.</text>
</comment>
<dbReference type="InterPro" id="IPR014729">
    <property type="entry name" value="Rossmann-like_a/b/a_fold"/>
</dbReference>
<dbReference type="EC" id="6.1.1.16" evidence="13"/>